<feature type="domain" description="Cupin type-2" evidence="1">
    <location>
        <begin position="41"/>
        <end position="109"/>
    </location>
</feature>
<reference evidence="2 3" key="1">
    <citation type="journal article" date="2011" name="J. Bacteriol.">
        <title>Draft genome sequence of Caloramator australicus strain RC3T, a thermoanaerobe from the Great Artesian Basin of Australia.</title>
        <authorList>
            <person name="Ogg C.D."/>
            <person name="Patel B.K.C."/>
        </authorList>
    </citation>
    <scope>NUCLEOTIDE SEQUENCE [LARGE SCALE GENOMIC DNA]</scope>
    <source>
        <strain evidence="2 3">RC3</strain>
    </source>
</reference>
<dbReference type="InterPro" id="IPR013096">
    <property type="entry name" value="Cupin_2"/>
</dbReference>
<protein>
    <recommendedName>
        <fullName evidence="1">Cupin type-2 domain-containing protein</fullName>
    </recommendedName>
</protein>
<dbReference type="PANTHER" id="PTHR37694">
    <property type="entry name" value="SLR8022 PROTEIN"/>
    <property type="match status" value="1"/>
</dbReference>
<comment type="caution">
    <text evidence="2">The sequence shown here is derived from an EMBL/GenBank/DDBJ whole genome shotgun (WGS) entry which is preliminary data.</text>
</comment>
<dbReference type="InterPro" id="IPR011051">
    <property type="entry name" value="RmlC_Cupin_sf"/>
</dbReference>
<sequence length="115" mass="13076">MIVSHIDDVKGIEINNDLVKNAVKKVLITPKEGWEGYVMRVFELSEGGFTPRHTHPWPHINYILEGEGILHVEGKDYEIKKGSFAYVPSNALHQFMNKGKETLKFICIVPEEGDI</sequence>
<keyword evidence="3" id="KW-1185">Reference proteome</keyword>
<evidence type="ECO:0000259" key="1">
    <source>
        <dbReference type="Pfam" id="PF07883"/>
    </source>
</evidence>
<evidence type="ECO:0000313" key="3">
    <source>
        <dbReference type="Proteomes" id="UP000007652"/>
    </source>
</evidence>
<dbReference type="PANTHER" id="PTHR37694:SF1">
    <property type="entry name" value="SLR8022 PROTEIN"/>
    <property type="match status" value="1"/>
</dbReference>
<dbReference type="Proteomes" id="UP000007652">
    <property type="component" value="Unassembled WGS sequence"/>
</dbReference>
<dbReference type="AlphaFoldDB" id="I7KW24"/>
<dbReference type="RefSeq" id="WP_008909575.1">
    <property type="nucleotide sequence ID" value="NZ_CAKP01000114.1"/>
</dbReference>
<dbReference type="Gene3D" id="2.60.120.10">
    <property type="entry name" value="Jelly Rolls"/>
    <property type="match status" value="1"/>
</dbReference>
<dbReference type="Pfam" id="PF07883">
    <property type="entry name" value="Cupin_2"/>
    <property type="match status" value="1"/>
</dbReference>
<evidence type="ECO:0000313" key="2">
    <source>
        <dbReference type="EMBL" id="CCJ34319.1"/>
    </source>
</evidence>
<gene>
    <name evidence="2" type="ORF">CAAU_2235</name>
</gene>
<name>I7KW24_9CLOT</name>
<dbReference type="CDD" id="cd02222">
    <property type="entry name" value="cupin_TM1459-like"/>
    <property type="match status" value="1"/>
</dbReference>
<dbReference type="STRING" id="857293.CAAU_2235"/>
<accession>I7KW24</accession>
<organism evidence="2 3">
    <name type="scientific">Caloramator australicus RC3</name>
    <dbReference type="NCBI Taxonomy" id="857293"/>
    <lineage>
        <taxon>Bacteria</taxon>
        <taxon>Bacillati</taxon>
        <taxon>Bacillota</taxon>
        <taxon>Clostridia</taxon>
        <taxon>Eubacteriales</taxon>
        <taxon>Clostridiaceae</taxon>
        <taxon>Caloramator</taxon>
    </lineage>
</organism>
<dbReference type="SUPFAM" id="SSF51182">
    <property type="entry name" value="RmlC-like cupins"/>
    <property type="match status" value="1"/>
</dbReference>
<proteinExistence type="predicted"/>
<dbReference type="InterPro" id="IPR014710">
    <property type="entry name" value="RmlC-like_jellyroll"/>
</dbReference>
<dbReference type="EMBL" id="CAKP01000114">
    <property type="protein sequence ID" value="CCJ34319.1"/>
    <property type="molecule type" value="Genomic_DNA"/>
</dbReference>
<dbReference type="eggNOG" id="COG1917">
    <property type="taxonomic scope" value="Bacteria"/>
</dbReference>